<organism evidence="5 6">
    <name type="scientific">Actinomadura rayongensis</name>
    <dbReference type="NCBI Taxonomy" id="1429076"/>
    <lineage>
        <taxon>Bacteria</taxon>
        <taxon>Bacillati</taxon>
        <taxon>Actinomycetota</taxon>
        <taxon>Actinomycetes</taxon>
        <taxon>Streptosporangiales</taxon>
        <taxon>Thermomonosporaceae</taxon>
        <taxon>Actinomadura</taxon>
    </lineage>
</organism>
<evidence type="ECO:0000256" key="1">
    <source>
        <dbReference type="ARBA" id="ARBA00008467"/>
    </source>
</evidence>
<dbReference type="OrthoDB" id="9808669at2"/>
<dbReference type="GO" id="GO:0006633">
    <property type="term" value="P:fatty acid biosynthetic process"/>
    <property type="evidence" value="ECO:0007669"/>
    <property type="project" value="InterPro"/>
</dbReference>
<dbReference type="PANTHER" id="PTHR11712">
    <property type="entry name" value="POLYKETIDE SYNTHASE-RELATED"/>
    <property type="match status" value="1"/>
</dbReference>
<dbReference type="InterPro" id="IPR014030">
    <property type="entry name" value="Ketoacyl_synth_N"/>
</dbReference>
<dbReference type="SMART" id="SM00825">
    <property type="entry name" value="PKS_KS"/>
    <property type="match status" value="1"/>
</dbReference>
<dbReference type="InterPro" id="IPR014031">
    <property type="entry name" value="Ketoacyl_synth_C"/>
</dbReference>
<proteinExistence type="inferred from homology"/>
<accession>A0A6I4W6A2</accession>
<keyword evidence="6" id="KW-1185">Reference proteome</keyword>
<dbReference type="AlphaFoldDB" id="A0A6I4W6A2"/>
<dbReference type="EMBL" id="WUTW01000004">
    <property type="protein sequence ID" value="MXQ66269.1"/>
    <property type="molecule type" value="Genomic_DNA"/>
</dbReference>
<evidence type="ECO:0000256" key="3">
    <source>
        <dbReference type="RuleBase" id="RU003694"/>
    </source>
</evidence>
<evidence type="ECO:0000313" key="5">
    <source>
        <dbReference type="EMBL" id="MXQ66269.1"/>
    </source>
</evidence>
<dbReference type="InterPro" id="IPR020841">
    <property type="entry name" value="PKS_Beta-ketoAc_synthase_dom"/>
</dbReference>
<sequence>MTGRRVVVTGLGVQCPAGGTVDEAFAALLAAKGTAALLPGTDGRHRLACRVDAFDPDAYFSPREARVLDRGTQLGVAAALDAFADAGLAGRTPDGRWCTIVGTGGAGLAAEAERVMVRDAGAVNARTVPKLMPSSTAAWLSMRLGLTGPALTIATACASGTNAIGEAFQAIRSGRCDAALTGGTEAPVSDLVLEGFYRSRALSRRTGDPAAASRPFDADRDGFVLGEGAAFLVLEDLYTARARGARIHCELAGYATNADAHHIVAPLEDGSRAAACMRAALDDAGVAPDEVAHVNAHGTATLLNDRSEAAAIRRCFNGAGPPVTAPKGVVGHMIGAAGAFEAVVMATSVRTGRVPPVANHRAQPDGDAEITVVRDRPADVGPGPAISNSFGFGGHNASLVMVPA</sequence>
<protein>
    <submittedName>
        <fullName evidence="5">Beta-ketoacyl-[acyl-carrier-protein] synthase family protein</fullName>
    </submittedName>
</protein>
<dbReference type="SUPFAM" id="SSF53901">
    <property type="entry name" value="Thiolase-like"/>
    <property type="match status" value="1"/>
</dbReference>
<dbReference type="PANTHER" id="PTHR11712:SF347">
    <property type="entry name" value="BETA KETOACYL-ACYL CARRIER PROTEIN SYNTHASE"/>
    <property type="match status" value="1"/>
</dbReference>
<comment type="caution">
    <text evidence="5">The sequence shown here is derived from an EMBL/GenBank/DDBJ whole genome shotgun (WGS) entry which is preliminary data.</text>
</comment>
<reference evidence="5 6" key="1">
    <citation type="submission" date="2019-12" db="EMBL/GenBank/DDBJ databases">
        <title>Nocardia macrotermitis sp. nov. and Nocardia aurantia sp. nov., isolated from the gut of the fungus growing-termite Macrotermes natalensis.</title>
        <authorList>
            <person name="Christine B."/>
            <person name="Rene B."/>
        </authorList>
    </citation>
    <scope>NUCLEOTIDE SEQUENCE [LARGE SCALE GENOMIC DNA]</scope>
    <source>
        <strain evidence="5 6">DSM 102126</strain>
    </source>
</reference>
<dbReference type="InterPro" id="IPR016039">
    <property type="entry name" value="Thiolase-like"/>
</dbReference>
<dbReference type="Pfam" id="PF00109">
    <property type="entry name" value="ketoacyl-synt"/>
    <property type="match status" value="1"/>
</dbReference>
<dbReference type="Gene3D" id="3.40.47.10">
    <property type="match status" value="1"/>
</dbReference>
<evidence type="ECO:0000256" key="2">
    <source>
        <dbReference type="ARBA" id="ARBA00022679"/>
    </source>
</evidence>
<dbReference type="PROSITE" id="PS00606">
    <property type="entry name" value="KS3_1"/>
    <property type="match status" value="1"/>
</dbReference>
<gene>
    <name evidence="5" type="ORF">GQ466_19825</name>
</gene>
<keyword evidence="2 3" id="KW-0808">Transferase</keyword>
<dbReference type="Proteomes" id="UP000431901">
    <property type="component" value="Unassembled WGS sequence"/>
</dbReference>
<dbReference type="PROSITE" id="PS52004">
    <property type="entry name" value="KS3_2"/>
    <property type="match status" value="1"/>
</dbReference>
<comment type="similarity">
    <text evidence="1 3">Belongs to the thiolase-like superfamily. Beta-ketoacyl-ACP synthases family.</text>
</comment>
<feature type="domain" description="Ketosynthase family 3 (KS3)" evidence="4">
    <location>
        <begin position="3"/>
        <end position="403"/>
    </location>
</feature>
<dbReference type="CDD" id="cd00834">
    <property type="entry name" value="KAS_I_II"/>
    <property type="match status" value="1"/>
</dbReference>
<evidence type="ECO:0000259" key="4">
    <source>
        <dbReference type="PROSITE" id="PS52004"/>
    </source>
</evidence>
<dbReference type="Pfam" id="PF02801">
    <property type="entry name" value="Ketoacyl-synt_C"/>
    <property type="match status" value="1"/>
</dbReference>
<dbReference type="RefSeq" id="WP_161104480.1">
    <property type="nucleotide sequence ID" value="NZ_JBHLYI010000007.1"/>
</dbReference>
<dbReference type="InterPro" id="IPR000794">
    <property type="entry name" value="Beta-ketoacyl_synthase"/>
</dbReference>
<dbReference type="GO" id="GO:0004315">
    <property type="term" value="F:3-oxoacyl-[acyl-carrier-protein] synthase activity"/>
    <property type="evidence" value="ECO:0007669"/>
    <property type="project" value="InterPro"/>
</dbReference>
<dbReference type="InterPro" id="IPR018201">
    <property type="entry name" value="Ketoacyl_synth_AS"/>
</dbReference>
<name>A0A6I4W6A2_9ACTN</name>
<evidence type="ECO:0000313" key="6">
    <source>
        <dbReference type="Proteomes" id="UP000431901"/>
    </source>
</evidence>